<feature type="region of interest" description="Disordered" evidence="5">
    <location>
        <begin position="214"/>
        <end position="245"/>
    </location>
</feature>
<dbReference type="FunFam" id="2.10.110.10:FF:000104">
    <property type="entry name" value="Ras association domain-containing protein 2"/>
    <property type="match status" value="1"/>
</dbReference>
<sequence length="587" mass="66989">MWKCHKCGKPVYFAERKQSLGYDWHPECLRCEECGKRLNPGQHAEHKGVPYCHVPCYGALFGPQLFGHGTRVESHKSFGQQKDTPKAGNGPIIPRSQIENKLKCYNQFYDGKSGEVRSREVNGRLILEGSLRIHWGVQGVIHLKEDDDQRTVVTVRKRNSCRLQSSTDFDSDDDIEGISRDNSFNDVSLSSTNSNLDLENSFSSLNLDNISMSDTGIESGGDNTDTSTIDTSPVSPGHEVLSRSSTLPPKLDLKTMEWDELDDLLQVERKVDESNKLYQTMPTPLPSQTVEGPSEIVTIVRDCVNGILESKSSQNLKSDCLISENSDKEDIMTRSLETAQLNSLRRSESKDDSWLEISNHLNRSMSGPDCLERVRHPKSPEFDQISINSTNTDISNFTNQDDVVIRRPPKTGSTAIKRRPGKRLSRTKIKRRCSINGHFYNRETSFFTPPHGSQMSVWITSLVNTQEVVNLILEKYKVDSDATNFALFIVHDNGEQRRLRDEEYPLLVRVLQGPHEDVVRMFLMDSHNTPEVSNEVAQFLNFSLAELRAILNQYYSQEEREVARIQEKFFEMKKRIKQRMEELKVRL</sequence>
<feature type="region of interest" description="Disordered" evidence="5">
    <location>
        <begin position="404"/>
        <end position="423"/>
    </location>
</feature>
<dbReference type="GO" id="GO:0046872">
    <property type="term" value="F:metal ion binding"/>
    <property type="evidence" value="ECO:0007669"/>
    <property type="project" value="UniProtKB-KW"/>
</dbReference>
<evidence type="ECO:0000259" key="7">
    <source>
        <dbReference type="PROSITE" id="PS50200"/>
    </source>
</evidence>
<protein>
    <recommendedName>
        <fullName evidence="11">Ras association domain-containing protein 2</fullName>
    </recommendedName>
</protein>
<evidence type="ECO:0000259" key="6">
    <source>
        <dbReference type="PROSITE" id="PS50023"/>
    </source>
</evidence>
<dbReference type="InterPro" id="IPR001781">
    <property type="entry name" value="Znf_LIM"/>
</dbReference>
<dbReference type="GO" id="GO:0007165">
    <property type="term" value="P:signal transduction"/>
    <property type="evidence" value="ECO:0007669"/>
    <property type="project" value="InterPro"/>
</dbReference>
<evidence type="ECO:0000256" key="5">
    <source>
        <dbReference type="SAM" id="MobiDB-lite"/>
    </source>
</evidence>
<dbReference type="PANTHER" id="PTHR22738:SF15">
    <property type="entry name" value="LD40758P"/>
    <property type="match status" value="1"/>
</dbReference>
<dbReference type="InterPro" id="IPR011524">
    <property type="entry name" value="SARAH_dom"/>
</dbReference>
<dbReference type="PROSITE" id="PS00478">
    <property type="entry name" value="LIM_DOMAIN_1"/>
    <property type="match status" value="1"/>
</dbReference>
<dbReference type="AlphaFoldDB" id="A0A8K0GFA8"/>
<gene>
    <name evidence="9" type="ORF">ILUMI_09173</name>
</gene>
<dbReference type="SMART" id="SM00132">
    <property type="entry name" value="LIM"/>
    <property type="match status" value="1"/>
</dbReference>
<evidence type="ECO:0008006" key="11">
    <source>
        <dbReference type="Google" id="ProtNLM"/>
    </source>
</evidence>
<feature type="domain" description="SARAH" evidence="8">
    <location>
        <begin position="536"/>
        <end position="583"/>
    </location>
</feature>
<dbReference type="PANTHER" id="PTHR22738">
    <property type="entry name" value="RASSF"/>
    <property type="match status" value="1"/>
</dbReference>
<keyword evidence="1 4" id="KW-0479">Metal-binding</keyword>
<dbReference type="Proteomes" id="UP000801492">
    <property type="component" value="Unassembled WGS sequence"/>
</dbReference>
<dbReference type="InterPro" id="IPR029071">
    <property type="entry name" value="Ubiquitin-like_domsf"/>
</dbReference>
<organism evidence="9 10">
    <name type="scientific">Ignelater luminosus</name>
    <name type="common">Cucubano</name>
    <name type="synonym">Pyrophorus luminosus</name>
    <dbReference type="NCBI Taxonomy" id="2038154"/>
    <lineage>
        <taxon>Eukaryota</taxon>
        <taxon>Metazoa</taxon>
        <taxon>Ecdysozoa</taxon>
        <taxon>Arthropoda</taxon>
        <taxon>Hexapoda</taxon>
        <taxon>Insecta</taxon>
        <taxon>Pterygota</taxon>
        <taxon>Neoptera</taxon>
        <taxon>Endopterygota</taxon>
        <taxon>Coleoptera</taxon>
        <taxon>Polyphaga</taxon>
        <taxon>Elateriformia</taxon>
        <taxon>Elateroidea</taxon>
        <taxon>Elateridae</taxon>
        <taxon>Agrypninae</taxon>
        <taxon>Pyrophorini</taxon>
        <taxon>Ignelater</taxon>
    </lineage>
</organism>
<dbReference type="CDD" id="cd09401">
    <property type="entry name" value="LIM_TLP_like"/>
    <property type="match status" value="1"/>
</dbReference>
<dbReference type="Pfam" id="PF00412">
    <property type="entry name" value="LIM"/>
    <property type="match status" value="1"/>
</dbReference>
<dbReference type="OrthoDB" id="9976881at2759"/>
<reference evidence="9" key="1">
    <citation type="submission" date="2019-08" db="EMBL/GenBank/DDBJ databases">
        <title>The genome of the North American firefly Photinus pyralis.</title>
        <authorList>
            <consortium name="Photinus pyralis genome working group"/>
            <person name="Fallon T.R."/>
            <person name="Sander Lower S.E."/>
            <person name="Weng J.-K."/>
        </authorList>
    </citation>
    <scope>NUCLEOTIDE SEQUENCE</scope>
    <source>
        <strain evidence="9">TRF0915ILg1</strain>
        <tissue evidence="9">Whole body</tissue>
    </source>
</reference>
<evidence type="ECO:0000313" key="9">
    <source>
        <dbReference type="EMBL" id="KAF2897001.1"/>
    </source>
</evidence>
<dbReference type="InterPro" id="IPR033614">
    <property type="entry name" value="RASSF1-6"/>
</dbReference>
<feature type="domain" description="Ras-associating" evidence="7">
    <location>
        <begin position="436"/>
        <end position="528"/>
    </location>
</feature>
<comment type="caution">
    <text evidence="9">The sequence shown here is derived from an EMBL/GenBank/DDBJ whole genome shotgun (WGS) entry which is preliminary data.</text>
</comment>
<dbReference type="Pfam" id="PF00788">
    <property type="entry name" value="RA"/>
    <property type="match status" value="1"/>
</dbReference>
<evidence type="ECO:0000259" key="8">
    <source>
        <dbReference type="PROSITE" id="PS50951"/>
    </source>
</evidence>
<evidence type="ECO:0000256" key="3">
    <source>
        <dbReference type="ARBA" id="ARBA00023038"/>
    </source>
</evidence>
<keyword evidence="3 4" id="KW-0440">LIM domain</keyword>
<accession>A0A8K0GFA8</accession>
<dbReference type="EMBL" id="VTPC01004556">
    <property type="protein sequence ID" value="KAF2897001.1"/>
    <property type="molecule type" value="Genomic_DNA"/>
</dbReference>
<dbReference type="CDD" id="cd01784">
    <property type="entry name" value="RA_RASSF2_like"/>
    <property type="match status" value="1"/>
</dbReference>
<dbReference type="CDD" id="cd21886">
    <property type="entry name" value="SARAH_RASSF2-like"/>
    <property type="match status" value="1"/>
</dbReference>
<keyword evidence="10" id="KW-1185">Reference proteome</keyword>
<dbReference type="Gene3D" id="3.10.20.90">
    <property type="entry name" value="Phosphatidylinositol 3-kinase Catalytic Subunit, Chain A, domain 1"/>
    <property type="match status" value="1"/>
</dbReference>
<evidence type="ECO:0000256" key="4">
    <source>
        <dbReference type="PROSITE-ProRule" id="PRU00125"/>
    </source>
</evidence>
<feature type="domain" description="LIM zinc-binding" evidence="6">
    <location>
        <begin position="2"/>
        <end position="63"/>
    </location>
</feature>
<dbReference type="PROSITE" id="PS50951">
    <property type="entry name" value="SARAH"/>
    <property type="match status" value="1"/>
</dbReference>
<dbReference type="PROSITE" id="PS50023">
    <property type="entry name" value="LIM_DOMAIN_2"/>
    <property type="match status" value="1"/>
</dbReference>
<evidence type="ECO:0000256" key="2">
    <source>
        <dbReference type="ARBA" id="ARBA00022833"/>
    </source>
</evidence>
<dbReference type="PROSITE" id="PS50200">
    <property type="entry name" value="RA"/>
    <property type="match status" value="1"/>
</dbReference>
<dbReference type="InterPro" id="IPR000159">
    <property type="entry name" value="RA_dom"/>
</dbReference>
<dbReference type="Gene3D" id="2.10.110.10">
    <property type="entry name" value="Cysteine Rich Protein"/>
    <property type="match status" value="1"/>
</dbReference>
<dbReference type="SUPFAM" id="SSF57716">
    <property type="entry name" value="Glucocorticoid receptor-like (DNA-binding domain)"/>
    <property type="match status" value="2"/>
</dbReference>
<dbReference type="SUPFAM" id="SSF54236">
    <property type="entry name" value="Ubiquitin-like"/>
    <property type="match status" value="1"/>
</dbReference>
<keyword evidence="2 4" id="KW-0862">Zinc</keyword>
<feature type="compositionally biased region" description="Polar residues" evidence="5">
    <location>
        <begin position="214"/>
        <end position="234"/>
    </location>
</feature>
<proteinExistence type="predicted"/>
<name>A0A8K0GFA8_IGNLU</name>
<evidence type="ECO:0000256" key="1">
    <source>
        <dbReference type="ARBA" id="ARBA00022723"/>
    </source>
</evidence>
<evidence type="ECO:0000313" key="10">
    <source>
        <dbReference type="Proteomes" id="UP000801492"/>
    </source>
</evidence>
<dbReference type="SMART" id="SM00314">
    <property type="entry name" value="RA"/>
    <property type="match status" value="1"/>
</dbReference>
<dbReference type="FunFam" id="3.10.20.90:FF:000278">
    <property type="entry name" value="serine-rich adhesin for platelets"/>
    <property type="match status" value="1"/>
</dbReference>